<protein>
    <submittedName>
        <fullName evidence="1">Ribose-phosphate pyrophosphokinase 2</fullName>
        <ecNumber evidence="1">2.7.6.1</ecNumber>
    </submittedName>
</protein>
<dbReference type="InterPro" id="IPR005946">
    <property type="entry name" value="Rib-P_diPkinase"/>
</dbReference>
<dbReference type="PANTHER" id="PTHR10210">
    <property type="entry name" value="RIBOSE-PHOSPHATE DIPHOSPHOKINASE FAMILY MEMBER"/>
    <property type="match status" value="1"/>
</dbReference>
<dbReference type="Pfam" id="PF14572">
    <property type="entry name" value="Pribosyl_synth"/>
    <property type="match status" value="1"/>
</dbReference>
<dbReference type="GO" id="GO:0000287">
    <property type="term" value="F:magnesium ion binding"/>
    <property type="evidence" value="ECO:0007669"/>
    <property type="project" value="InterPro"/>
</dbReference>
<dbReference type="AlphaFoldDB" id="A0A1S8NBJ3"/>
<dbReference type="GO" id="GO:0006015">
    <property type="term" value="P:5-phosphoribose 1-diphosphate biosynthetic process"/>
    <property type="evidence" value="ECO:0007669"/>
    <property type="project" value="TreeGrafter"/>
</dbReference>
<evidence type="ECO:0000313" key="1">
    <source>
        <dbReference type="EMBL" id="OOM13856.1"/>
    </source>
</evidence>
<dbReference type="PANTHER" id="PTHR10210:SF45">
    <property type="entry name" value="RIBOSE-PHOSPHATE PYROPHOSPHOKINASE 3, CHLOROPLASTIC"/>
    <property type="match status" value="1"/>
</dbReference>
<reference evidence="1 2" key="1">
    <citation type="submission" date="2016-05" db="EMBL/GenBank/DDBJ databases">
        <title>Microbial solvent formation.</title>
        <authorList>
            <person name="Poehlein A."/>
            <person name="Montoya Solano J.D."/>
            <person name="Flitsch S."/>
            <person name="Krabben P."/>
            <person name="Duerre P."/>
            <person name="Daniel R."/>
        </authorList>
    </citation>
    <scope>NUCLEOTIDE SEQUENCE [LARGE SCALE GENOMIC DNA]</scope>
    <source>
        <strain evidence="1 2">L1-8</strain>
    </source>
</reference>
<keyword evidence="1" id="KW-0418">Kinase</keyword>
<gene>
    <name evidence="1" type="primary">prs2</name>
    <name evidence="1" type="ORF">CLOSAC_19420</name>
</gene>
<name>A0A1S8NBJ3_CLOSA</name>
<organism evidence="1 2">
    <name type="scientific">Clostridium saccharobutylicum</name>
    <dbReference type="NCBI Taxonomy" id="169679"/>
    <lineage>
        <taxon>Bacteria</taxon>
        <taxon>Bacillati</taxon>
        <taxon>Bacillota</taxon>
        <taxon>Clostridia</taxon>
        <taxon>Eubacteriales</taxon>
        <taxon>Clostridiaceae</taxon>
        <taxon>Clostridium</taxon>
    </lineage>
</organism>
<dbReference type="SUPFAM" id="SSF53271">
    <property type="entry name" value="PRTase-like"/>
    <property type="match status" value="2"/>
</dbReference>
<dbReference type="GO" id="GO:0006164">
    <property type="term" value="P:purine nucleotide biosynthetic process"/>
    <property type="evidence" value="ECO:0007669"/>
    <property type="project" value="TreeGrafter"/>
</dbReference>
<dbReference type="EMBL" id="LZYZ01000003">
    <property type="protein sequence ID" value="OOM13856.1"/>
    <property type="molecule type" value="Genomic_DNA"/>
</dbReference>
<proteinExistence type="predicted"/>
<dbReference type="InterPro" id="IPR000836">
    <property type="entry name" value="PRTase_dom"/>
</dbReference>
<sequence>MIYLNEKKVNVKKFPNGESLINSEDLKINEETNIIKFKFESDEDITHLIFLKGHLDELNCECILEIFYMPYSRMDRTEGKTVFTLKYLCKLINSMNFDKVYIYETHSDVSVALLNRVTVINTSSNIAKKVLEKFLKEEKCEEPVYLVYPDAGAEKRYSKQIEYDKVLSASKERDFKTGYIKKLEINGRVDSESFKAIIVDDLCSKGGTFILTAAKLKKMGASEIYLVVTHCEETIFKGDILKTDLIKKVYTTNSILNRKHEKIEITKVI</sequence>
<dbReference type="GO" id="GO:0005737">
    <property type="term" value="C:cytoplasm"/>
    <property type="evidence" value="ECO:0007669"/>
    <property type="project" value="TreeGrafter"/>
</dbReference>
<dbReference type="Gene3D" id="3.40.50.2020">
    <property type="match status" value="2"/>
</dbReference>
<dbReference type="GO" id="GO:0002189">
    <property type="term" value="C:ribose phosphate diphosphokinase complex"/>
    <property type="evidence" value="ECO:0007669"/>
    <property type="project" value="TreeGrafter"/>
</dbReference>
<dbReference type="STRING" id="169679.CSACC_15760"/>
<dbReference type="Proteomes" id="UP000191154">
    <property type="component" value="Unassembled WGS sequence"/>
</dbReference>
<keyword evidence="1" id="KW-0808">Transferase</keyword>
<comment type="caution">
    <text evidence="1">The sequence shown here is derived from an EMBL/GenBank/DDBJ whole genome shotgun (WGS) entry which is preliminary data.</text>
</comment>
<accession>A0A1S8NBJ3</accession>
<evidence type="ECO:0000313" key="2">
    <source>
        <dbReference type="Proteomes" id="UP000191154"/>
    </source>
</evidence>
<dbReference type="EC" id="2.7.6.1" evidence="1"/>
<dbReference type="CDD" id="cd06223">
    <property type="entry name" value="PRTases_typeI"/>
    <property type="match status" value="1"/>
</dbReference>
<dbReference type="RefSeq" id="WP_077865235.1">
    <property type="nucleotide sequence ID" value="NZ_LZYZ01000003.1"/>
</dbReference>
<dbReference type="GO" id="GO:0004749">
    <property type="term" value="F:ribose phosphate diphosphokinase activity"/>
    <property type="evidence" value="ECO:0007669"/>
    <property type="project" value="UniProtKB-EC"/>
</dbReference>
<dbReference type="GO" id="GO:0016301">
    <property type="term" value="F:kinase activity"/>
    <property type="evidence" value="ECO:0007669"/>
    <property type="project" value="UniProtKB-KW"/>
</dbReference>
<dbReference type="InterPro" id="IPR029057">
    <property type="entry name" value="PRTase-like"/>
</dbReference>